<dbReference type="GO" id="GO:0009425">
    <property type="term" value="C:bacterial-type flagellum basal body"/>
    <property type="evidence" value="ECO:0007669"/>
    <property type="project" value="UniProtKB-SubCell"/>
</dbReference>
<dbReference type="Proteomes" id="UP000613160">
    <property type="component" value="Unassembled WGS sequence"/>
</dbReference>
<keyword evidence="5" id="KW-0969">Cilium</keyword>
<evidence type="ECO:0000256" key="4">
    <source>
        <dbReference type="HAMAP-Rule" id="MF_00724"/>
    </source>
</evidence>
<gene>
    <name evidence="4 5" type="primary">fliE</name>
    <name evidence="5" type="ORF">GCM10011335_33160</name>
</gene>
<dbReference type="EMBL" id="BMJJ01000008">
    <property type="protein sequence ID" value="GGD27447.1"/>
    <property type="molecule type" value="Genomic_DNA"/>
</dbReference>
<reference evidence="5" key="2">
    <citation type="submission" date="2020-09" db="EMBL/GenBank/DDBJ databases">
        <authorList>
            <person name="Sun Q."/>
            <person name="Zhou Y."/>
        </authorList>
    </citation>
    <scope>NUCLEOTIDE SEQUENCE</scope>
    <source>
        <strain evidence="5">CGMCC 1.15493</strain>
    </source>
</reference>
<proteinExistence type="inferred from homology"/>
<dbReference type="GO" id="GO:0005198">
    <property type="term" value="F:structural molecule activity"/>
    <property type="evidence" value="ECO:0007669"/>
    <property type="project" value="InterPro"/>
</dbReference>
<evidence type="ECO:0000256" key="1">
    <source>
        <dbReference type="ARBA" id="ARBA00004117"/>
    </source>
</evidence>
<dbReference type="RefSeq" id="WP_188852720.1">
    <property type="nucleotide sequence ID" value="NZ_BMJJ01000008.1"/>
</dbReference>
<comment type="similarity">
    <text evidence="2 4">Belongs to the FliE family.</text>
</comment>
<dbReference type="GO" id="GO:0071973">
    <property type="term" value="P:bacterial-type flagellum-dependent cell motility"/>
    <property type="evidence" value="ECO:0007669"/>
    <property type="project" value="InterPro"/>
</dbReference>
<organism evidence="5 6">
    <name type="scientific">Aureimonas glaciei</name>
    <dbReference type="NCBI Taxonomy" id="1776957"/>
    <lineage>
        <taxon>Bacteria</taxon>
        <taxon>Pseudomonadati</taxon>
        <taxon>Pseudomonadota</taxon>
        <taxon>Alphaproteobacteria</taxon>
        <taxon>Hyphomicrobiales</taxon>
        <taxon>Aurantimonadaceae</taxon>
        <taxon>Aureimonas</taxon>
    </lineage>
</organism>
<evidence type="ECO:0000313" key="5">
    <source>
        <dbReference type="EMBL" id="GGD27447.1"/>
    </source>
</evidence>
<reference evidence="5" key="1">
    <citation type="journal article" date="2014" name="Int. J. Syst. Evol. Microbiol.">
        <title>Complete genome sequence of Corynebacterium casei LMG S-19264T (=DSM 44701T), isolated from a smear-ripened cheese.</title>
        <authorList>
            <consortium name="US DOE Joint Genome Institute (JGI-PGF)"/>
            <person name="Walter F."/>
            <person name="Albersmeier A."/>
            <person name="Kalinowski J."/>
            <person name="Ruckert C."/>
        </authorList>
    </citation>
    <scope>NUCLEOTIDE SEQUENCE</scope>
    <source>
        <strain evidence="5">CGMCC 1.15493</strain>
    </source>
</reference>
<dbReference type="Pfam" id="PF02049">
    <property type="entry name" value="FliE"/>
    <property type="match status" value="1"/>
</dbReference>
<dbReference type="PANTHER" id="PTHR34653:SF1">
    <property type="entry name" value="FLAGELLAR HOOK-BASAL BODY COMPLEX PROTEIN FLIE"/>
    <property type="match status" value="1"/>
</dbReference>
<dbReference type="GO" id="GO:0003774">
    <property type="term" value="F:cytoskeletal motor activity"/>
    <property type="evidence" value="ECO:0007669"/>
    <property type="project" value="InterPro"/>
</dbReference>
<dbReference type="HAMAP" id="MF_00724">
    <property type="entry name" value="FliE"/>
    <property type="match status" value="1"/>
</dbReference>
<keyword evidence="6" id="KW-1185">Reference proteome</keyword>
<keyword evidence="5" id="KW-0282">Flagellum</keyword>
<dbReference type="InterPro" id="IPR001624">
    <property type="entry name" value="FliE"/>
</dbReference>
<comment type="caution">
    <text evidence="5">The sequence shown here is derived from an EMBL/GenBank/DDBJ whole genome shotgun (WGS) entry which is preliminary data.</text>
</comment>
<evidence type="ECO:0000313" key="6">
    <source>
        <dbReference type="Proteomes" id="UP000613160"/>
    </source>
</evidence>
<accession>A0A917DCS9</accession>
<keyword evidence="5" id="KW-0966">Cell projection</keyword>
<sequence>MIPAISSALSRVETSRIDSGMATGLSSGIGASGVGKPDFASVMAQVTTNAIDTMRNAEVVSVKGINGEASTQAVVSAVMDAERTLTTAVALRDKVVSAYQELSRMAI</sequence>
<name>A0A917DCS9_9HYPH</name>
<evidence type="ECO:0000256" key="2">
    <source>
        <dbReference type="ARBA" id="ARBA00009272"/>
    </source>
</evidence>
<dbReference type="PANTHER" id="PTHR34653">
    <property type="match status" value="1"/>
</dbReference>
<protein>
    <recommendedName>
        <fullName evidence="4">Flagellar hook-basal body complex protein FliE</fullName>
    </recommendedName>
</protein>
<dbReference type="AlphaFoldDB" id="A0A917DCS9"/>
<comment type="subcellular location">
    <subcellularLocation>
        <location evidence="1 4">Bacterial flagellum basal body</location>
    </subcellularLocation>
</comment>
<evidence type="ECO:0000256" key="3">
    <source>
        <dbReference type="ARBA" id="ARBA00023143"/>
    </source>
</evidence>
<keyword evidence="3 4" id="KW-0975">Bacterial flagellum</keyword>